<proteinExistence type="inferred from homology"/>
<dbReference type="AlphaFoldDB" id="A0A066WJP4"/>
<dbReference type="Pfam" id="PF02046">
    <property type="entry name" value="COX6A"/>
    <property type="match status" value="1"/>
</dbReference>
<dbReference type="Proteomes" id="UP000027361">
    <property type="component" value="Unassembled WGS sequence"/>
</dbReference>
<dbReference type="GO" id="GO:0030234">
    <property type="term" value="F:enzyme regulator activity"/>
    <property type="evidence" value="ECO:0007669"/>
    <property type="project" value="TreeGrafter"/>
</dbReference>
<sequence length="132" mass="14977">MASRSVFSAVKRSGVLAARAPSAAPLRQFSTAGAQTNEFIAERQHIKDHAAKSADLWRKVSMYVCLPGALVLGVYIYGIEAEHIHHRDHEIEENGGELPERTFYEYNNIRKKEFPWGKESFFHNSKANYVPE</sequence>
<evidence type="ECO:0000313" key="8">
    <source>
        <dbReference type="EMBL" id="KDN50845.1"/>
    </source>
</evidence>
<evidence type="ECO:0000256" key="6">
    <source>
        <dbReference type="RuleBase" id="RU004396"/>
    </source>
</evidence>
<dbReference type="PANTHER" id="PTHR11504">
    <property type="entry name" value="CYTOCHROME C OXIDASE POLYPEPTIDE VIA"/>
    <property type="match status" value="1"/>
</dbReference>
<reference evidence="8 9" key="1">
    <citation type="submission" date="2014-05" db="EMBL/GenBank/DDBJ databases">
        <title>Draft genome sequence of a rare smut relative, Tilletiaria anomala UBC 951.</title>
        <authorList>
            <consortium name="DOE Joint Genome Institute"/>
            <person name="Toome M."/>
            <person name="Kuo A."/>
            <person name="Henrissat B."/>
            <person name="Lipzen A."/>
            <person name="Tritt A."/>
            <person name="Yoshinaga Y."/>
            <person name="Zane M."/>
            <person name="Barry K."/>
            <person name="Grigoriev I.V."/>
            <person name="Spatafora J.W."/>
            <person name="Aimea M.C."/>
        </authorList>
    </citation>
    <scope>NUCLEOTIDE SEQUENCE [LARGE SCALE GENOMIC DNA]</scope>
    <source>
        <strain evidence="8 9">UBC 951</strain>
    </source>
</reference>
<dbReference type="InParanoid" id="A0A066WJP4"/>
<evidence type="ECO:0000256" key="1">
    <source>
        <dbReference type="ARBA" id="ARBA00004273"/>
    </source>
</evidence>
<dbReference type="PIRSF" id="PIRSF000277">
    <property type="entry name" value="COX6A1"/>
    <property type="match status" value="1"/>
</dbReference>
<dbReference type="InterPro" id="IPR001349">
    <property type="entry name" value="Cyt_c_oxidase_su6a"/>
</dbReference>
<keyword evidence="3" id="KW-0809">Transit peptide</keyword>
<evidence type="ECO:0000313" key="9">
    <source>
        <dbReference type="Proteomes" id="UP000027361"/>
    </source>
</evidence>
<dbReference type="HOGENOM" id="CLU_122515_2_0_1"/>
<dbReference type="GeneID" id="25263150"/>
<keyword evidence="2" id="KW-0999">Mitochondrion inner membrane</keyword>
<organism evidence="8 9">
    <name type="scientific">Tilletiaria anomala (strain ATCC 24038 / CBS 436.72 / UBC 951)</name>
    <dbReference type="NCBI Taxonomy" id="1037660"/>
    <lineage>
        <taxon>Eukaryota</taxon>
        <taxon>Fungi</taxon>
        <taxon>Dikarya</taxon>
        <taxon>Basidiomycota</taxon>
        <taxon>Ustilaginomycotina</taxon>
        <taxon>Exobasidiomycetes</taxon>
        <taxon>Georgefischeriales</taxon>
        <taxon>Tilletiariaceae</taxon>
        <taxon>Tilletiaria</taxon>
    </lineage>
</organism>
<comment type="similarity">
    <text evidence="6">Belongs to the cytochrome c oxidase subunit 6A family.</text>
</comment>
<accession>A0A066WJP4</accession>
<gene>
    <name evidence="8" type="ORF">K437DRAFT_244805</name>
</gene>
<dbReference type="InterPro" id="IPR036418">
    <property type="entry name" value="Cyt_c_oxidase_su6a_sf"/>
</dbReference>
<evidence type="ECO:0000256" key="4">
    <source>
        <dbReference type="ARBA" id="ARBA00023128"/>
    </source>
</evidence>
<dbReference type="RefSeq" id="XP_013244597.1">
    <property type="nucleotide sequence ID" value="XM_013389143.1"/>
</dbReference>
<keyword evidence="4" id="KW-0496">Mitochondrion</keyword>
<keyword evidence="9" id="KW-1185">Reference proteome</keyword>
<keyword evidence="7" id="KW-1133">Transmembrane helix</keyword>
<dbReference type="GO" id="GO:0005743">
    <property type="term" value="C:mitochondrial inner membrane"/>
    <property type="evidence" value="ECO:0007669"/>
    <property type="project" value="UniProtKB-SubCell"/>
</dbReference>
<comment type="subcellular location">
    <subcellularLocation>
        <location evidence="1">Mitochondrion inner membrane</location>
    </subcellularLocation>
</comment>
<protein>
    <submittedName>
        <fullName evidence="8">Mitochondrial cytochrome c oxidase subunit VIa</fullName>
    </submittedName>
</protein>
<dbReference type="SUPFAM" id="SSF81411">
    <property type="entry name" value="Mitochondrial cytochrome c oxidase subunit VIa"/>
    <property type="match status" value="1"/>
</dbReference>
<dbReference type="GO" id="GO:0006123">
    <property type="term" value="P:mitochondrial electron transport, cytochrome c to oxygen"/>
    <property type="evidence" value="ECO:0007669"/>
    <property type="project" value="TreeGrafter"/>
</dbReference>
<feature type="transmembrane region" description="Helical" evidence="7">
    <location>
        <begin position="60"/>
        <end position="79"/>
    </location>
</feature>
<dbReference type="STRING" id="1037660.A0A066WJP4"/>
<evidence type="ECO:0000256" key="7">
    <source>
        <dbReference type="SAM" id="Phobius"/>
    </source>
</evidence>
<evidence type="ECO:0000256" key="5">
    <source>
        <dbReference type="ARBA" id="ARBA00023136"/>
    </source>
</evidence>
<keyword evidence="5 7" id="KW-0472">Membrane</keyword>
<evidence type="ECO:0000256" key="3">
    <source>
        <dbReference type="ARBA" id="ARBA00022946"/>
    </source>
</evidence>
<keyword evidence="7" id="KW-0812">Transmembrane</keyword>
<dbReference type="EMBL" id="JMSN01000018">
    <property type="protein sequence ID" value="KDN50845.1"/>
    <property type="molecule type" value="Genomic_DNA"/>
</dbReference>
<name>A0A066WJP4_TILAU</name>
<evidence type="ECO:0000256" key="2">
    <source>
        <dbReference type="ARBA" id="ARBA00022792"/>
    </source>
</evidence>
<dbReference type="Gene3D" id="4.10.95.10">
    <property type="entry name" value="Cytochrome c oxidase, subunit VIa"/>
    <property type="match status" value="1"/>
</dbReference>
<dbReference type="OMA" id="YINFRAR"/>
<dbReference type="OrthoDB" id="5947505at2759"/>
<comment type="caution">
    <text evidence="8">The sequence shown here is derived from an EMBL/GenBank/DDBJ whole genome shotgun (WGS) entry which is preliminary data.</text>
</comment>
<dbReference type="PANTHER" id="PTHR11504:SF0">
    <property type="entry name" value="CYTOCHROME C OXIDASE SUBUNIT"/>
    <property type="match status" value="1"/>
</dbReference>
<dbReference type="FunCoup" id="A0A066WJP4">
    <property type="interactions" value="78"/>
</dbReference>